<accession>A0A0C3P251</accession>
<keyword evidence="2" id="KW-1185">Reference proteome</keyword>
<dbReference type="AlphaFoldDB" id="A0A0C3P251"/>
<evidence type="ECO:0000313" key="2">
    <source>
        <dbReference type="Proteomes" id="UP000054217"/>
    </source>
</evidence>
<reference evidence="2" key="2">
    <citation type="submission" date="2015-01" db="EMBL/GenBank/DDBJ databases">
        <title>Evolutionary Origins and Diversification of the Mycorrhizal Mutualists.</title>
        <authorList>
            <consortium name="DOE Joint Genome Institute"/>
            <consortium name="Mycorrhizal Genomics Consortium"/>
            <person name="Kohler A."/>
            <person name="Kuo A."/>
            <person name="Nagy L.G."/>
            <person name="Floudas D."/>
            <person name="Copeland A."/>
            <person name="Barry K.W."/>
            <person name="Cichocki N."/>
            <person name="Veneault-Fourrey C."/>
            <person name="LaButti K."/>
            <person name="Lindquist E.A."/>
            <person name="Lipzen A."/>
            <person name="Lundell T."/>
            <person name="Morin E."/>
            <person name="Murat C."/>
            <person name="Riley R."/>
            <person name="Ohm R."/>
            <person name="Sun H."/>
            <person name="Tunlid A."/>
            <person name="Henrissat B."/>
            <person name="Grigoriev I.V."/>
            <person name="Hibbett D.S."/>
            <person name="Martin F."/>
        </authorList>
    </citation>
    <scope>NUCLEOTIDE SEQUENCE [LARGE SCALE GENOMIC DNA]</scope>
    <source>
        <strain evidence="2">Marx 270</strain>
    </source>
</reference>
<reference evidence="1 2" key="1">
    <citation type="submission" date="2014-04" db="EMBL/GenBank/DDBJ databases">
        <authorList>
            <consortium name="DOE Joint Genome Institute"/>
            <person name="Kuo A."/>
            <person name="Kohler A."/>
            <person name="Costa M.D."/>
            <person name="Nagy L.G."/>
            <person name="Floudas D."/>
            <person name="Copeland A."/>
            <person name="Barry K.W."/>
            <person name="Cichocki N."/>
            <person name="Veneault-Fourrey C."/>
            <person name="LaButti K."/>
            <person name="Lindquist E.A."/>
            <person name="Lipzen A."/>
            <person name="Lundell T."/>
            <person name="Morin E."/>
            <person name="Murat C."/>
            <person name="Sun H."/>
            <person name="Tunlid A."/>
            <person name="Henrissat B."/>
            <person name="Grigoriev I.V."/>
            <person name="Hibbett D.S."/>
            <person name="Martin F."/>
            <person name="Nordberg H.P."/>
            <person name="Cantor M.N."/>
            <person name="Hua S.X."/>
        </authorList>
    </citation>
    <scope>NUCLEOTIDE SEQUENCE [LARGE SCALE GENOMIC DNA]</scope>
    <source>
        <strain evidence="1 2">Marx 270</strain>
    </source>
</reference>
<proteinExistence type="predicted"/>
<dbReference type="STRING" id="870435.A0A0C3P251"/>
<evidence type="ECO:0000313" key="1">
    <source>
        <dbReference type="EMBL" id="KIO01364.1"/>
    </source>
</evidence>
<sequence>MSLPLPSNLGINQCIASGLDGIWEIELKLRIGQANDVLHGLWLALVDKAVVFQNAVWQAKSYAMKMRAWDMIHTINGAVRKQAAIYKQC</sequence>
<dbReference type="InParanoid" id="A0A0C3P251"/>
<protein>
    <submittedName>
        <fullName evidence="1">Uncharacterized protein</fullName>
    </submittedName>
</protein>
<dbReference type="OrthoDB" id="2675723at2759"/>
<dbReference type="EMBL" id="KN831988">
    <property type="protein sequence ID" value="KIO01364.1"/>
    <property type="molecule type" value="Genomic_DNA"/>
</dbReference>
<organism evidence="1 2">
    <name type="scientific">Pisolithus tinctorius Marx 270</name>
    <dbReference type="NCBI Taxonomy" id="870435"/>
    <lineage>
        <taxon>Eukaryota</taxon>
        <taxon>Fungi</taxon>
        <taxon>Dikarya</taxon>
        <taxon>Basidiomycota</taxon>
        <taxon>Agaricomycotina</taxon>
        <taxon>Agaricomycetes</taxon>
        <taxon>Agaricomycetidae</taxon>
        <taxon>Boletales</taxon>
        <taxon>Sclerodermatineae</taxon>
        <taxon>Pisolithaceae</taxon>
        <taxon>Pisolithus</taxon>
    </lineage>
</organism>
<dbReference type="HOGENOM" id="CLU_124561_1_0_1"/>
<gene>
    <name evidence="1" type="ORF">M404DRAFT_150127</name>
</gene>
<name>A0A0C3P251_PISTI</name>
<dbReference type="Proteomes" id="UP000054217">
    <property type="component" value="Unassembled WGS sequence"/>
</dbReference>